<organism evidence="2 3">
    <name type="scientific">Candidatus Geothrix odensensis</name>
    <dbReference type="NCBI Taxonomy" id="2954440"/>
    <lineage>
        <taxon>Bacteria</taxon>
        <taxon>Pseudomonadati</taxon>
        <taxon>Acidobacteriota</taxon>
        <taxon>Holophagae</taxon>
        <taxon>Holophagales</taxon>
        <taxon>Holophagaceae</taxon>
        <taxon>Geothrix</taxon>
    </lineage>
</organism>
<dbReference type="PANTHER" id="PTHR39339:SF1">
    <property type="entry name" value="CHAD DOMAIN-CONTAINING PROTEIN"/>
    <property type="match status" value="1"/>
</dbReference>
<dbReference type="EMBL" id="JADKCH010000002">
    <property type="protein sequence ID" value="MBK8571910.1"/>
    <property type="molecule type" value="Genomic_DNA"/>
</dbReference>
<evidence type="ECO:0000313" key="2">
    <source>
        <dbReference type="EMBL" id="MBK8571910.1"/>
    </source>
</evidence>
<dbReference type="PROSITE" id="PS51708">
    <property type="entry name" value="CHAD"/>
    <property type="match status" value="1"/>
</dbReference>
<dbReference type="Proteomes" id="UP000709959">
    <property type="component" value="Unassembled WGS sequence"/>
</dbReference>
<reference evidence="2 3" key="1">
    <citation type="submission" date="2020-10" db="EMBL/GenBank/DDBJ databases">
        <title>Connecting structure to function with the recovery of over 1000 high-quality activated sludge metagenome-assembled genomes encoding full-length rRNA genes using long-read sequencing.</title>
        <authorList>
            <person name="Singleton C.M."/>
            <person name="Petriglieri F."/>
            <person name="Kristensen J.M."/>
            <person name="Kirkegaard R.H."/>
            <person name="Michaelsen T.Y."/>
            <person name="Andersen M.H."/>
            <person name="Karst S.M."/>
            <person name="Dueholm M.S."/>
            <person name="Nielsen P.H."/>
            <person name="Albertsen M."/>
        </authorList>
    </citation>
    <scope>NUCLEOTIDE SEQUENCE [LARGE SCALE GENOMIC DNA]</scope>
    <source>
        <strain evidence="2">OdNE_18-Q3-R46-58_MAXAC.008</strain>
    </source>
</reference>
<dbReference type="InterPro" id="IPR007899">
    <property type="entry name" value="CHAD_dom"/>
</dbReference>
<feature type="domain" description="CHAD" evidence="1">
    <location>
        <begin position="3"/>
        <end position="290"/>
    </location>
</feature>
<evidence type="ECO:0000259" key="1">
    <source>
        <dbReference type="PROSITE" id="PS51708"/>
    </source>
</evidence>
<dbReference type="SMART" id="SM00880">
    <property type="entry name" value="CHAD"/>
    <property type="match status" value="1"/>
</dbReference>
<name>A0A936K684_9BACT</name>
<protein>
    <submittedName>
        <fullName evidence="2">CHAD domain-containing protein</fullName>
    </submittedName>
</protein>
<proteinExistence type="predicted"/>
<accession>A0A936K684</accession>
<dbReference type="Pfam" id="PF05235">
    <property type="entry name" value="CHAD"/>
    <property type="match status" value="1"/>
</dbReference>
<sequence>MHPAELAILLHRALEVRLARLQELLDAPDWAEDEEQLHQVRVSARRLGAVLDLVDAEVYPGHKGQRRALKGLVDTLGLPRELDVHAGHLREHHLQAATPTQAAVIEHLLEQVDRGRAKARRAMQKELDRLRLPDLHRLLEVPALPNPFQSTSLQEAAWTCLEARAEAALGGLTGLCEHEDPTALHKTRVRIKKLRYAVEALEAAFAEPPQAVLKDLRSLQTVLGDHHDLAALEALLWDAEGQLRLRGRRALGAGVLDLLGGVAEARRATFDRFVELARALGPAAFARAVRPALGLPPMGLLP</sequence>
<dbReference type="InterPro" id="IPR038186">
    <property type="entry name" value="CHAD_dom_sf"/>
</dbReference>
<gene>
    <name evidence="2" type="ORF">IPN91_04530</name>
</gene>
<dbReference type="AlphaFoldDB" id="A0A936K684"/>
<dbReference type="PANTHER" id="PTHR39339">
    <property type="entry name" value="SLR1444 PROTEIN"/>
    <property type="match status" value="1"/>
</dbReference>
<comment type="caution">
    <text evidence="2">The sequence shown here is derived from an EMBL/GenBank/DDBJ whole genome shotgun (WGS) entry which is preliminary data.</text>
</comment>
<dbReference type="Gene3D" id="1.40.20.10">
    <property type="entry name" value="CHAD domain"/>
    <property type="match status" value="1"/>
</dbReference>
<evidence type="ECO:0000313" key="3">
    <source>
        <dbReference type="Proteomes" id="UP000709959"/>
    </source>
</evidence>